<gene>
    <name evidence="1" type="ORF">UFOPK3046_01555</name>
</gene>
<evidence type="ECO:0000313" key="1">
    <source>
        <dbReference type="EMBL" id="CAB4817357.1"/>
    </source>
</evidence>
<reference evidence="1" key="1">
    <citation type="submission" date="2020-05" db="EMBL/GenBank/DDBJ databases">
        <authorList>
            <person name="Chiriac C."/>
            <person name="Salcher M."/>
            <person name="Ghai R."/>
            <person name="Kavagutti S V."/>
        </authorList>
    </citation>
    <scope>NUCLEOTIDE SEQUENCE</scope>
</reference>
<sequence>MAEPGGLVAAHAASVVGDHSGPKRATVMAVFTATVLGSSDMAVAAWT</sequence>
<name>A0A6J6ZJC6_9ZZZZ</name>
<protein>
    <submittedName>
        <fullName evidence="1">Unannotated protein</fullName>
    </submittedName>
</protein>
<proteinExistence type="predicted"/>
<accession>A0A6J6ZJC6</accession>
<dbReference type="AlphaFoldDB" id="A0A6J6ZJC6"/>
<organism evidence="1">
    <name type="scientific">freshwater metagenome</name>
    <dbReference type="NCBI Taxonomy" id="449393"/>
    <lineage>
        <taxon>unclassified sequences</taxon>
        <taxon>metagenomes</taxon>
        <taxon>ecological metagenomes</taxon>
    </lineage>
</organism>
<dbReference type="EMBL" id="CAFAAQ010000169">
    <property type="protein sequence ID" value="CAB4817357.1"/>
    <property type="molecule type" value="Genomic_DNA"/>
</dbReference>